<keyword evidence="4" id="KW-0456">Lyase</keyword>
<keyword evidence="2 4" id="KW-0479">Metal-binding</keyword>
<feature type="signal peptide" evidence="4">
    <location>
        <begin position="1"/>
        <end position="20"/>
    </location>
</feature>
<dbReference type="EC" id="4.2.1.1" evidence="4"/>
<dbReference type="InterPro" id="IPR023561">
    <property type="entry name" value="Carbonic_anhydrase_a-class"/>
</dbReference>
<dbReference type="Gene3D" id="3.10.200.10">
    <property type="entry name" value="Alpha carbonic anhydrase"/>
    <property type="match status" value="1"/>
</dbReference>
<dbReference type="STRING" id="42156.A0A3P6SWD3"/>
<dbReference type="SUPFAM" id="SSF51069">
    <property type="entry name" value="Carbonic anhydrase"/>
    <property type="match status" value="1"/>
</dbReference>
<dbReference type="SMART" id="SM01057">
    <property type="entry name" value="Carb_anhydrase"/>
    <property type="match status" value="1"/>
</dbReference>
<comment type="catalytic activity">
    <reaction evidence="4">
        <text>hydrogencarbonate + H(+) = CO2 + H2O</text>
        <dbReference type="Rhea" id="RHEA:10748"/>
        <dbReference type="ChEBI" id="CHEBI:15377"/>
        <dbReference type="ChEBI" id="CHEBI:15378"/>
        <dbReference type="ChEBI" id="CHEBI:16526"/>
        <dbReference type="ChEBI" id="CHEBI:17544"/>
        <dbReference type="EC" id="4.2.1.1"/>
    </reaction>
</comment>
<evidence type="ECO:0000313" key="6">
    <source>
        <dbReference type="EMBL" id="VDK72090.1"/>
    </source>
</evidence>
<accession>A0A3P6SWD3</accession>
<dbReference type="AlphaFoldDB" id="A0A3P6SWD3"/>
<protein>
    <recommendedName>
        <fullName evidence="4">Carbonic anhydrase</fullName>
        <ecNumber evidence="4">4.2.1.1</ecNumber>
    </recommendedName>
</protein>
<proteinExistence type="inferred from homology"/>
<dbReference type="InterPro" id="IPR018338">
    <property type="entry name" value="Carbonic_anhydrase_a-class_CS"/>
</dbReference>
<dbReference type="InterPro" id="IPR036398">
    <property type="entry name" value="CA_dom_sf"/>
</dbReference>
<dbReference type="GO" id="GO:0004089">
    <property type="term" value="F:carbonate dehydratase activity"/>
    <property type="evidence" value="ECO:0007669"/>
    <property type="project" value="UniProtKB-UniRule"/>
</dbReference>
<organism evidence="6 7">
    <name type="scientific">Litomosoides sigmodontis</name>
    <name type="common">Filarial nematode worm</name>
    <dbReference type="NCBI Taxonomy" id="42156"/>
    <lineage>
        <taxon>Eukaryota</taxon>
        <taxon>Metazoa</taxon>
        <taxon>Ecdysozoa</taxon>
        <taxon>Nematoda</taxon>
        <taxon>Chromadorea</taxon>
        <taxon>Rhabditida</taxon>
        <taxon>Spirurina</taxon>
        <taxon>Spiruromorpha</taxon>
        <taxon>Filarioidea</taxon>
        <taxon>Onchocercidae</taxon>
        <taxon>Litomosoides</taxon>
    </lineage>
</organism>
<evidence type="ECO:0000313" key="7">
    <source>
        <dbReference type="Proteomes" id="UP000277928"/>
    </source>
</evidence>
<dbReference type="EMBL" id="UYRX01000063">
    <property type="protein sequence ID" value="VDK72090.1"/>
    <property type="molecule type" value="Genomic_DNA"/>
</dbReference>
<dbReference type="PROSITE" id="PS51144">
    <property type="entry name" value="ALPHA_CA_2"/>
    <property type="match status" value="1"/>
</dbReference>
<evidence type="ECO:0000256" key="2">
    <source>
        <dbReference type="ARBA" id="ARBA00022723"/>
    </source>
</evidence>
<comment type="similarity">
    <text evidence="1 4">Belongs to the alpha-carbonic anhydrase family.</text>
</comment>
<dbReference type="OMA" id="HRYKLVQ"/>
<keyword evidence="3 4" id="KW-0862">Zinc</keyword>
<evidence type="ECO:0000256" key="1">
    <source>
        <dbReference type="ARBA" id="ARBA00010718"/>
    </source>
</evidence>
<feature type="chain" id="PRO_5025094627" description="Carbonic anhydrase" evidence="4">
    <location>
        <begin position="21"/>
        <end position="303"/>
    </location>
</feature>
<name>A0A3P6SWD3_LITSI</name>
<gene>
    <name evidence="6" type="ORF">NLS_LOCUS1668</name>
</gene>
<feature type="domain" description="Alpha-carbonic anhydrase" evidence="5">
    <location>
        <begin position="21"/>
        <end position="268"/>
    </location>
</feature>
<dbReference type="Proteomes" id="UP000277928">
    <property type="component" value="Unassembled WGS sequence"/>
</dbReference>
<keyword evidence="7" id="KW-1185">Reference proteome</keyword>
<dbReference type="PANTHER" id="PTHR18952">
    <property type="entry name" value="CARBONIC ANHYDRASE"/>
    <property type="match status" value="1"/>
</dbReference>
<comment type="cofactor">
    <cofactor evidence="4">
        <name>Zn(2+)</name>
        <dbReference type="ChEBI" id="CHEBI:29105"/>
    </cofactor>
</comment>
<keyword evidence="4" id="KW-0732">Signal</keyword>
<evidence type="ECO:0000256" key="3">
    <source>
        <dbReference type="ARBA" id="ARBA00022833"/>
    </source>
</evidence>
<sequence length="303" mass="34267">MYRQMLFLAIVATIILHIAAHKFGYETENGPNTWQGVCQIGQRQSPVDISAYEIEIATLDALQFHNYEISGHIHLENNGHTVVGSGFERWGEQRPYISGGGLNGTYQLLQFHFHWSQENYTGSEHTIASLHFPAELHLVHVKRDRSPDDVNTIAVVAVFIKLSDRAGSLHHLKPYIQNIKMPKTELVVPNFSTNLLLPERKENFYRYEGSLTTPGCDEVVVWTVMADPITATLSQMRALQQTHFSSGKPGHNWRPTQPLYGRKILFRPTAIPENTSVGAMLKPTAEILFSICLHGIYQKFSFV</sequence>
<dbReference type="GO" id="GO:0008270">
    <property type="term" value="F:zinc ion binding"/>
    <property type="evidence" value="ECO:0007669"/>
    <property type="project" value="UniProtKB-UniRule"/>
</dbReference>
<dbReference type="GO" id="GO:0005737">
    <property type="term" value="C:cytoplasm"/>
    <property type="evidence" value="ECO:0007669"/>
    <property type="project" value="TreeGrafter"/>
</dbReference>
<comment type="function">
    <text evidence="4">Reversible hydration of carbon dioxide.</text>
</comment>
<dbReference type="PROSITE" id="PS00162">
    <property type="entry name" value="ALPHA_CA_1"/>
    <property type="match status" value="1"/>
</dbReference>
<dbReference type="PANTHER" id="PTHR18952:SF250">
    <property type="entry name" value="CARBONIC ANHYDRASE 5-RELATED"/>
    <property type="match status" value="1"/>
</dbReference>
<dbReference type="InterPro" id="IPR001148">
    <property type="entry name" value="CA_dom"/>
</dbReference>
<dbReference type="CDD" id="cd00326">
    <property type="entry name" value="alpha_CA"/>
    <property type="match status" value="1"/>
</dbReference>
<dbReference type="OrthoDB" id="429145at2759"/>
<evidence type="ECO:0000256" key="4">
    <source>
        <dbReference type="RuleBase" id="RU367011"/>
    </source>
</evidence>
<evidence type="ECO:0000259" key="5">
    <source>
        <dbReference type="PROSITE" id="PS51144"/>
    </source>
</evidence>
<dbReference type="Pfam" id="PF00194">
    <property type="entry name" value="Carb_anhydrase"/>
    <property type="match status" value="1"/>
</dbReference>
<reference evidence="6 7" key="1">
    <citation type="submission" date="2018-08" db="EMBL/GenBank/DDBJ databases">
        <authorList>
            <person name="Laetsch R D."/>
            <person name="Stevens L."/>
            <person name="Kumar S."/>
            <person name="Blaxter L. M."/>
        </authorList>
    </citation>
    <scope>NUCLEOTIDE SEQUENCE [LARGE SCALE GENOMIC DNA]</scope>
</reference>